<dbReference type="EMBL" id="LUEZ02000009">
    <property type="protein sequence ID" value="RDB30139.1"/>
    <property type="molecule type" value="Genomic_DNA"/>
</dbReference>
<evidence type="ECO:0000313" key="2">
    <source>
        <dbReference type="EMBL" id="RDB30139.1"/>
    </source>
</evidence>
<keyword evidence="3" id="KW-1185">Reference proteome</keyword>
<comment type="caution">
    <text evidence="2">The sequence shown here is derived from an EMBL/GenBank/DDBJ whole genome shotgun (WGS) entry which is preliminary data.</text>
</comment>
<evidence type="ECO:0000256" key="1">
    <source>
        <dbReference type="SAM" id="MobiDB-lite"/>
    </source>
</evidence>
<reference evidence="2" key="1">
    <citation type="submission" date="2018-04" db="EMBL/GenBank/DDBJ databases">
        <title>Whole genome sequencing of Hypsizygus marmoreus.</title>
        <authorList>
            <person name="Choi I.-G."/>
            <person name="Min B."/>
            <person name="Kim J.-G."/>
            <person name="Kim S."/>
            <person name="Oh Y.-L."/>
            <person name="Kong W.-S."/>
            <person name="Park H."/>
            <person name="Jeong J."/>
            <person name="Song E.-S."/>
        </authorList>
    </citation>
    <scope>NUCLEOTIDE SEQUENCE [LARGE SCALE GENOMIC DNA]</scope>
    <source>
        <strain evidence="2">51987-8</strain>
    </source>
</reference>
<proteinExistence type="predicted"/>
<feature type="region of interest" description="Disordered" evidence="1">
    <location>
        <begin position="73"/>
        <end position="99"/>
    </location>
</feature>
<organism evidence="2 3">
    <name type="scientific">Hypsizygus marmoreus</name>
    <name type="common">White beech mushroom</name>
    <name type="synonym">Agaricus marmoreus</name>
    <dbReference type="NCBI Taxonomy" id="39966"/>
    <lineage>
        <taxon>Eukaryota</taxon>
        <taxon>Fungi</taxon>
        <taxon>Dikarya</taxon>
        <taxon>Basidiomycota</taxon>
        <taxon>Agaricomycotina</taxon>
        <taxon>Agaricomycetes</taxon>
        <taxon>Agaricomycetidae</taxon>
        <taxon>Agaricales</taxon>
        <taxon>Tricholomatineae</taxon>
        <taxon>Lyophyllaceae</taxon>
        <taxon>Hypsizygus</taxon>
    </lineage>
</organism>
<name>A0A369K694_HYPMA</name>
<evidence type="ECO:0000313" key="3">
    <source>
        <dbReference type="Proteomes" id="UP000076154"/>
    </source>
</evidence>
<dbReference type="InParanoid" id="A0A369K694"/>
<dbReference type="AlphaFoldDB" id="A0A369K694"/>
<protein>
    <submittedName>
        <fullName evidence="2">Uncharacterized protein</fullName>
    </submittedName>
</protein>
<dbReference type="Proteomes" id="UP000076154">
    <property type="component" value="Unassembled WGS sequence"/>
</dbReference>
<gene>
    <name evidence="2" type="ORF">Hypma_013984</name>
</gene>
<sequence>MTYTLNGEFNLFDKDLLDITVSTRPFLNPPSLPSKVPGPPYLCPTSSVLDLLSFAPDHFPSVCLPSRHRAISEDPLQPEVGTEKRQWTLSGGKTKDGRG</sequence>
<accession>A0A369K694</accession>